<protein>
    <submittedName>
        <fullName evidence="1">Uncharacterized protein</fullName>
    </submittedName>
</protein>
<proteinExistence type="predicted"/>
<reference evidence="1" key="1">
    <citation type="submission" date="2021-01" db="EMBL/GenBank/DDBJ databases">
        <authorList>
            <consortium name="Genoscope - CEA"/>
            <person name="William W."/>
        </authorList>
    </citation>
    <scope>NUCLEOTIDE SEQUENCE</scope>
</reference>
<dbReference type="EMBL" id="CAJJDN010000011">
    <property type="protein sequence ID" value="CAD8057313.1"/>
    <property type="molecule type" value="Genomic_DNA"/>
</dbReference>
<dbReference type="EMBL" id="CAJJDN010000011">
    <property type="protein sequence ID" value="CAD8057312.1"/>
    <property type="molecule type" value="Genomic_DNA"/>
</dbReference>
<evidence type="ECO:0000313" key="3">
    <source>
        <dbReference type="Proteomes" id="UP000692954"/>
    </source>
</evidence>
<dbReference type="OrthoDB" id="305839at2759"/>
<comment type="caution">
    <text evidence="1">The sequence shown here is derived from an EMBL/GenBank/DDBJ whole genome shotgun (WGS) entry which is preliminary data.</text>
</comment>
<keyword evidence="3" id="KW-1185">Reference proteome</keyword>
<accession>A0A8S1KVG1</accession>
<sequence length="216" mass="25526">MSKEQLKVCLESINEFVRGQKRLERKNKILAQSNKLKNIQVQKNSTKIQEENIIPKAKKLVKKIEKENIKRTQPENQHQIQKTIKQKSQVQQFLEQIHLKILPFSKICDQIENFYKFKNKITEESAIHSNQTCIYKHICKQKSTRIQNQKNNYTPISISPISTKQTVSIINNQNKKTPLEFFSFNNKYKKLTLFQEDIKEICELANGIRILNINKQ</sequence>
<organism evidence="1 3">
    <name type="scientific">Paramecium sonneborni</name>
    <dbReference type="NCBI Taxonomy" id="65129"/>
    <lineage>
        <taxon>Eukaryota</taxon>
        <taxon>Sar</taxon>
        <taxon>Alveolata</taxon>
        <taxon>Ciliophora</taxon>
        <taxon>Intramacronucleata</taxon>
        <taxon>Oligohymenophorea</taxon>
        <taxon>Peniculida</taxon>
        <taxon>Parameciidae</taxon>
        <taxon>Paramecium</taxon>
    </lineage>
</organism>
<evidence type="ECO:0000313" key="1">
    <source>
        <dbReference type="EMBL" id="CAD8057312.1"/>
    </source>
</evidence>
<evidence type="ECO:0000313" key="2">
    <source>
        <dbReference type="EMBL" id="CAD8057313.1"/>
    </source>
</evidence>
<dbReference type="AlphaFoldDB" id="A0A8S1KVG1"/>
<dbReference type="Proteomes" id="UP000692954">
    <property type="component" value="Unassembled WGS sequence"/>
</dbReference>
<name>A0A8S1KVG1_9CILI</name>
<gene>
    <name evidence="1" type="ORF">PSON_ATCC_30995.1.T0110132</name>
    <name evidence="2" type="ORF">PSON_ATCC_30995.1.T0110133</name>
</gene>